<organism evidence="1 2">
    <name type="scientific">Acyrthosiphon pisum</name>
    <name type="common">Pea aphid</name>
    <dbReference type="NCBI Taxonomy" id="7029"/>
    <lineage>
        <taxon>Eukaryota</taxon>
        <taxon>Metazoa</taxon>
        <taxon>Ecdysozoa</taxon>
        <taxon>Arthropoda</taxon>
        <taxon>Hexapoda</taxon>
        <taxon>Insecta</taxon>
        <taxon>Pterygota</taxon>
        <taxon>Neoptera</taxon>
        <taxon>Paraneoptera</taxon>
        <taxon>Hemiptera</taxon>
        <taxon>Sternorrhyncha</taxon>
        <taxon>Aphidomorpha</taxon>
        <taxon>Aphidoidea</taxon>
        <taxon>Aphididae</taxon>
        <taxon>Macrosiphini</taxon>
        <taxon>Acyrthosiphon</taxon>
    </lineage>
</organism>
<reference evidence="2" key="1">
    <citation type="submission" date="2010-06" db="EMBL/GenBank/DDBJ databases">
        <authorList>
            <person name="Jiang H."/>
            <person name="Abraham K."/>
            <person name="Ali S."/>
            <person name="Alsbrooks S.L."/>
            <person name="Anim B.N."/>
            <person name="Anosike U.S."/>
            <person name="Attaway T."/>
            <person name="Bandaranaike D.P."/>
            <person name="Battles P.K."/>
            <person name="Bell S.N."/>
            <person name="Bell A.V."/>
            <person name="Beltran B."/>
            <person name="Bickham C."/>
            <person name="Bustamante Y."/>
            <person name="Caleb T."/>
            <person name="Canada A."/>
            <person name="Cardenas V."/>
            <person name="Carter K."/>
            <person name="Chacko J."/>
            <person name="Chandrabose M.N."/>
            <person name="Chavez D."/>
            <person name="Chavez A."/>
            <person name="Chen L."/>
            <person name="Chu H.-S."/>
            <person name="Claassen K.J."/>
            <person name="Cockrell R."/>
            <person name="Collins M."/>
            <person name="Cooper J.A."/>
            <person name="Cree A."/>
            <person name="Curry S.M."/>
            <person name="Da Y."/>
            <person name="Dao M.D."/>
            <person name="Das B."/>
            <person name="Davila M.-L."/>
            <person name="Davy-Carroll L."/>
            <person name="Denson S."/>
            <person name="Dinh H."/>
            <person name="Ebong V.E."/>
            <person name="Edwards J.R."/>
            <person name="Egan A."/>
            <person name="El-Daye J."/>
            <person name="Escobedo L."/>
            <person name="Fernandez S."/>
            <person name="Fernando P.R."/>
            <person name="Flagg N."/>
            <person name="Forbes L.D."/>
            <person name="Fowler R.G."/>
            <person name="Fu Q."/>
            <person name="Gabisi R.A."/>
            <person name="Ganer J."/>
            <person name="Garbino Pronczuk A."/>
            <person name="Garcia R.M."/>
            <person name="Garner T."/>
            <person name="Garrett T.E."/>
            <person name="Gonzalez D.A."/>
            <person name="Hamid H."/>
            <person name="Hawkins E.S."/>
            <person name="Hirani K."/>
            <person name="Hogues M.E."/>
            <person name="Hollins B."/>
            <person name="Hsiao C.-H."/>
            <person name="Jabil R."/>
            <person name="James M.L."/>
            <person name="Jhangiani S.N."/>
            <person name="Johnson B."/>
            <person name="Johnson Q."/>
            <person name="Joshi V."/>
            <person name="Kalu J.B."/>
            <person name="Kam C."/>
            <person name="Kashfia A."/>
            <person name="Keebler J."/>
            <person name="Kisamo H."/>
            <person name="Kovar C.L."/>
            <person name="Lago L.A."/>
            <person name="Lai C.-Y."/>
            <person name="Laidlaw J."/>
            <person name="Lara F."/>
            <person name="Le T.-K."/>
            <person name="Lee S.L."/>
            <person name="Legall F.H."/>
            <person name="Lemon S.J."/>
            <person name="Lewis L.R."/>
            <person name="Li B."/>
            <person name="Liu Y."/>
            <person name="Liu Y.-S."/>
            <person name="Lopez J."/>
            <person name="Lozado R.J."/>
            <person name="Lu J."/>
            <person name="Madu R.C."/>
            <person name="Maheshwari M."/>
            <person name="Maheshwari R."/>
            <person name="Malloy K."/>
            <person name="Martinez E."/>
            <person name="Mathew T."/>
            <person name="Mercado I.C."/>
            <person name="Mercado C."/>
            <person name="Meyer B."/>
            <person name="Montgomery K."/>
            <person name="Morgan M.B."/>
            <person name="Munidasa M."/>
            <person name="Nazareth L.V."/>
            <person name="Nelson J."/>
            <person name="Ng B.M."/>
            <person name="Nguyen N.B."/>
            <person name="Nguyen P.Q."/>
            <person name="Nguyen T."/>
            <person name="Obregon M."/>
            <person name="Okwuonu G.O."/>
            <person name="Onwere C.G."/>
            <person name="Orozco G."/>
            <person name="Parra A."/>
            <person name="Patel S."/>
            <person name="Patil S."/>
            <person name="Perez A."/>
            <person name="Perez Y."/>
            <person name="Pham C."/>
            <person name="Primus E.L."/>
            <person name="Pu L.-L."/>
            <person name="Puazo M."/>
            <person name="Qin X."/>
            <person name="Quiroz J.B."/>
            <person name="Reese J."/>
            <person name="Richards S."/>
            <person name="Rives C.M."/>
            <person name="Robberts R."/>
            <person name="Ruiz S.J."/>
            <person name="Ruiz M.J."/>
            <person name="Santibanez J."/>
            <person name="Schneider B.W."/>
            <person name="Sisson I."/>
            <person name="Smith M."/>
            <person name="Sodergren E."/>
            <person name="Song X.-Z."/>
            <person name="Song B.B."/>
            <person name="Summersgill H."/>
            <person name="Thelus R."/>
            <person name="Thornton R.D."/>
            <person name="Trejos Z.Y."/>
            <person name="Usmani K."/>
            <person name="Vattathil S."/>
            <person name="Villasana D."/>
            <person name="Walker D.L."/>
            <person name="Wang S."/>
            <person name="Wang K."/>
            <person name="White C.S."/>
            <person name="Williams A.C."/>
            <person name="Williamson J."/>
            <person name="Wilson K."/>
            <person name="Woghiren I.O."/>
            <person name="Woodworth J.R."/>
            <person name="Worley K.C."/>
            <person name="Wright R.A."/>
            <person name="Wu W."/>
            <person name="Young L."/>
            <person name="Zhang L."/>
            <person name="Zhang J."/>
            <person name="Zhu Y."/>
            <person name="Muzny D.M."/>
            <person name="Weinstock G."/>
            <person name="Gibbs R.A."/>
        </authorList>
    </citation>
    <scope>NUCLEOTIDE SEQUENCE [LARGE SCALE GENOMIC DNA]</scope>
    <source>
        <strain evidence="2">LSR1</strain>
    </source>
</reference>
<dbReference type="RefSeq" id="XP_029347403.1">
    <property type="nucleotide sequence ID" value="XM_029491543.1"/>
</dbReference>
<dbReference type="GeneID" id="115034466"/>
<evidence type="ECO:0000313" key="1">
    <source>
        <dbReference type="EnsemblMetazoa" id="XP_029347403.1"/>
    </source>
</evidence>
<dbReference type="EnsemblMetazoa" id="XM_029491543.1">
    <property type="protein sequence ID" value="XP_029347403.1"/>
    <property type="gene ID" value="LOC115034466"/>
</dbReference>
<dbReference type="Proteomes" id="UP000007819">
    <property type="component" value="Chromosome A3"/>
</dbReference>
<dbReference type="OrthoDB" id="6630188at2759"/>
<proteinExistence type="predicted"/>
<accession>A0A8R2NWP3</accession>
<name>A0A8R2NWP3_ACYPI</name>
<sequence length="159" mass="18115">MLVASLVFCIGYLVVALTLGLLKAVSPFSSHWLWMVGSGKRQLDAYKEPELRPCPVIRDDHGYCVHPKTKSRHIRLLNSGEEFITNTLFFVCLPTTVCRWCYNRTNGYYSMTLEDSCYSTLSDNLKAQDDSSEQTSDCDLQQQNIYCDSQKLLESNPPE</sequence>
<dbReference type="KEGG" id="api:115034466"/>
<dbReference type="AlphaFoldDB" id="A0A8R2NWP3"/>
<protein>
    <submittedName>
        <fullName evidence="1">Uncharacterized protein</fullName>
    </submittedName>
</protein>
<reference evidence="1" key="2">
    <citation type="submission" date="2022-06" db="UniProtKB">
        <authorList>
            <consortium name="EnsemblMetazoa"/>
        </authorList>
    </citation>
    <scope>IDENTIFICATION</scope>
</reference>
<keyword evidence="2" id="KW-1185">Reference proteome</keyword>
<evidence type="ECO:0000313" key="2">
    <source>
        <dbReference type="Proteomes" id="UP000007819"/>
    </source>
</evidence>